<comment type="catalytic activity">
    <reaction evidence="11">
        <text>N(6)-(pyridoxal phosphate)-L-lysyl-[4-amino-5-hydroxymethyl-2-methylpyrimidine phosphate synthase] + L-histidyl-[4-amino-5-hydroxymethyl-2-methylpyrimidine phosphate synthase] + 2 Fe(3+) + 4 H2O = L-lysyl-[4-amino-5-hydroxymethyl-2-methylpyrimidine phosphate synthase] + (2S)-2-amino-5-hydroxy-4-oxopentanoyl-[4-amino-5-hydroxymethyl-2-methylpyrimidine phosphate synthase] + 4-amino-2-methyl-5-(phosphooxymethyl)pyrimidine + 3-oxopropanoate + 2 Fe(2+) + 2 H(+)</text>
        <dbReference type="Rhea" id="RHEA:65756"/>
        <dbReference type="Rhea" id="RHEA-COMP:16892"/>
        <dbReference type="Rhea" id="RHEA-COMP:16893"/>
        <dbReference type="Rhea" id="RHEA-COMP:16894"/>
        <dbReference type="Rhea" id="RHEA-COMP:16895"/>
        <dbReference type="ChEBI" id="CHEBI:15377"/>
        <dbReference type="ChEBI" id="CHEBI:15378"/>
        <dbReference type="ChEBI" id="CHEBI:29033"/>
        <dbReference type="ChEBI" id="CHEBI:29034"/>
        <dbReference type="ChEBI" id="CHEBI:29969"/>
        <dbReference type="ChEBI" id="CHEBI:29979"/>
        <dbReference type="ChEBI" id="CHEBI:33190"/>
        <dbReference type="ChEBI" id="CHEBI:58354"/>
        <dbReference type="ChEBI" id="CHEBI:143915"/>
        <dbReference type="ChEBI" id="CHEBI:157692"/>
    </reaction>
    <physiologicalReaction direction="left-to-right" evidence="11">
        <dbReference type="Rhea" id="RHEA:65757"/>
    </physiologicalReaction>
</comment>
<dbReference type="InterPro" id="IPR027939">
    <property type="entry name" value="NMT1/THI5"/>
</dbReference>
<dbReference type="PANTHER" id="PTHR31528">
    <property type="entry name" value="4-AMINO-5-HYDROXYMETHYL-2-METHYLPYRIMIDINE PHOSPHATE SYNTHASE THI11-RELATED"/>
    <property type="match status" value="1"/>
</dbReference>
<dbReference type="Gene3D" id="3.30.70.270">
    <property type="match status" value="1"/>
</dbReference>
<evidence type="ECO:0000256" key="11">
    <source>
        <dbReference type="ARBA" id="ARBA00048179"/>
    </source>
</evidence>
<keyword evidence="12" id="KW-0472">Membrane</keyword>
<comment type="similarity">
    <text evidence="3">Belongs to the NMT1/THI5 family.</text>
</comment>
<evidence type="ECO:0000259" key="13">
    <source>
        <dbReference type="Pfam" id="PF09084"/>
    </source>
</evidence>
<evidence type="ECO:0000256" key="12">
    <source>
        <dbReference type="SAM" id="Phobius"/>
    </source>
</evidence>
<dbReference type="PANTHER" id="PTHR31528:SF1">
    <property type="entry name" value="4-AMINO-5-HYDROXYMETHYL-2-METHYLPYRIMIDINE PHOSPHATE SYNTHASE THI11-RELATED"/>
    <property type="match status" value="1"/>
</dbReference>
<evidence type="ECO:0000256" key="6">
    <source>
        <dbReference type="ARBA" id="ARBA00022723"/>
    </source>
</evidence>
<dbReference type="GO" id="GO:0016740">
    <property type="term" value="F:transferase activity"/>
    <property type="evidence" value="ECO:0007669"/>
    <property type="project" value="UniProtKB-KW"/>
</dbReference>
<comment type="pathway">
    <text evidence="2">Cofactor biosynthesis; thiamine diphosphate biosynthesis.</text>
</comment>
<dbReference type="OrthoDB" id="9780180at2"/>
<keyword evidence="12" id="KW-0812">Transmembrane</keyword>
<keyword evidence="6" id="KW-0479">Metal-binding</keyword>
<keyword evidence="15" id="KW-1185">Reference proteome</keyword>
<evidence type="ECO:0000256" key="1">
    <source>
        <dbReference type="ARBA" id="ARBA00003469"/>
    </source>
</evidence>
<dbReference type="InterPro" id="IPR015168">
    <property type="entry name" value="SsuA/THI5"/>
</dbReference>
<keyword evidence="7" id="KW-0663">Pyridoxal phosphate</keyword>
<dbReference type="InterPro" id="IPR043128">
    <property type="entry name" value="Rev_trsase/Diguanyl_cyclase"/>
</dbReference>
<comment type="subunit">
    <text evidence="4">Homodimer.</text>
</comment>
<accession>A0A2R4XKF0</accession>
<proteinExistence type="inferred from homology"/>
<keyword evidence="9" id="KW-0408">Iron</keyword>
<evidence type="ECO:0000256" key="10">
    <source>
        <dbReference type="ARBA" id="ARBA00033171"/>
    </source>
</evidence>
<dbReference type="RefSeq" id="WP_108621682.1">
    <property type="nucleotide sequence ID" value="NZ_CP028901.1"/>
</dbReference>
<evidence type="ECO:0000256" key="2">
    <source>
        <dbReference type="ARBA" id="ARBA00004948"/>
    </source>
</evidence>
<evidence type="ECO:0000256" key="4">
    <source>
        <dbReference type="ARBA" id="ARBA00011738"/>
    </source>
</evidence>
<keyword evidence="5" id="KW-0808">Transferase</keyword>
<dbReference type="Proteomes" id="UP000244571">
    <property type="component" value="Chromosome"/>
</dbReference>
<protein>
    <recommendedName>
        <fullName evidence="10">Thiamine pyrimidine synthase</fullName>
    </recommendedName>
</protein>
<dbReference type="Gene3D" id="3.40.190.10">
    <property type="entry name" value="Periplasmic binding protein-like II"/>
    <property type="match status" value="2"/>
</dbReference>
<evidence type="ECO:0000313" key="14">
    <source>
        <dbReference type="EMBL" id="AWB34266.1"/>
    </source>
</evidence>
<evidence type="ECO:0000313" key="15">
    <source>
        <dbReference type="Proteomes" id="UP000244571"/>
    </source>
</evidence>
<dbReference type="Pfam" id="PF09084">
    <property type="entry name" value="NMT1"/>
    <property type="match status" value="1"/>
</dbReference>
<comment type="function">
    <text evidence="1">Responsible for the formation of the pyrimidine heterocycle in the thiamine biosynthesis pathway. Catalyzes the formation of hydroxymethylpyrimidine phosphate (HMP-P) from histidine and pyridoxal phosphate (PLP). The protein uses PLP and the active site histidine to form HMP-P, generating an inactive enzyme. The enzyme can only undergo a single turnover, which suggests it is a suicide enzyme.</text>
</comment>
<sequence length="427" mass="48568">MQQILGDVTGTRMTDMVRFLVLLVVMVSLSLSQDATAQRSVDGLTHITVQLNWMHQFQFAAFYAARAQGFYREYGLDVTLIEGGPEINPVDMVVSNQAQFGVANTGLVVDRYQGKPVVVLGALLQHSPIALLARRDRAIESVADLKGRTVQCFVHACDEVSAYLRAYGLDGDAMLDSRSISANTLQRLDRVDATAVYLTNEGFSLQGQEDKFLLLLPRSAGIDLYGELLFTSEDYLQQFPEVVANFRQATFKGLRYAVEHQQEMINEIVANYNSQGKSPAHLEYEAQRLKDLVRVNLIEPGYMSEGRWRYVRDIYADLGRVSMDFSMDGMFYDFHLEQKNAARLVRFTALTLAVVLVIGAVAGYIFYLNRRLRKSIRDLDRLNAELTRTAHYDPLTDVPNRILLTERINQVFEMARRRDFRFAILMW</sequence>
<dbReference type="SUPFAM" id="SSF53850">
    <property type="entry name" value="Periplasmic binding protein-like II"/>
    <property type="match status" value="1"/>
</dbReference>
<name>A0A2R4XKF0_9BURK</name>
<dbReference type="KEGG" id="boz:DBV39_11735"/>
<dbReference type="GO" id="GO:0009228">
    <property type="term" value="P:thiamine biosynthetic process"/>
    <property type="evidence" value="ECO:0007669"/>
    <property type="project" value="UniProtKB-KW"/>
</dbReference>
<evidence type="ECO:0000256" key="9">
    <source>
        <dbReference type="ARBA" id="ARBA00023004"/>
    </source>
</evidence>
<evidence type="ECO:0000256" key="7">
    <source>
        <dbReference type="ARBA" id="ARBA00022898"/>
    </source>
</evidence>
<evidence type="ECO:0000256" key="8">
    <source>
        <dbReference type="ARBA" id="ARBA00022977"/>
    </source>
</evidence>
<organism evidence="14 15">
    <name type="scientific">Orrella marina</name>
    <dbReference type="NCBI Taxonomy" id="2163011"/>
    <lineage>
        <taxon>Bacteria</taxon>
        <taxon>Pseudomonadati</taxon>
        <taxon>Pseudomonadota</taxon>
        <taxon>Betaproteobacteria</taxon>
        <taxon>Burkholderiales</taxon>
        <taxon>Alcaligenaceae</taxon>
        <taxon>Orrella</taxon>
    </lineage>
</organism>
<dbReference type="EMBL" id="CP028901">
    <property type="protein sequence ID" value="AWB34266.1"/>
    <property type="molecule type" value="Genomic_DNA"/>
</dbReference>
<gene>
    <name evidence="14" type="ORF">DBV39_11735</name>
</gene>
<feature type="domain" description="SsuA/THI5-like" evidence="13">
    <location>
        <begin position="56"/>
        <end position="263"/>
    </location>
</feature>
<dbReference type="AlphaFoldDB" id="A0A2R4XKF0"/>
<dbReference type="GO" id="GO:0046872">
    <property type="term" value="F:metal ion binding"/>
    <property type="evidence" value="ECO:0007669"/>
    <property type="project" value="UniProtKB-KW"/>
</dbReference>
<reference evidence="14 15" key="1">
    <citation type="submission" date="2018-04" db="EMBL/GenBank/DDBJ databases">
        <title>Bordetella sp. HZ20 isolated from seawater.</title>
        <authorList>
            <person name="Sun C."/>
        </authorList>
    </citation>
    <scope>NUCLEOTIDE SEQUENCE [LARGE SCALE GENOMIC DNA]</scope>
    <source>
        <strain evidence="14 15">HZ20</strain>
    </source>
</reference>
<keyword evidence="12" id="KW-1133">Transmembrane helix</keyword>
<evidence type="ECO:0000256" key="3">
    <source>
        <dbReference type="ARBA" id="ARBA00009406"/>
    </source>
</evidence>
<evidence type="ECO:0000256" key="5">
    <source>
        <dbReference type="ARBA" id="ARBA00022679"/>
    </source>
</evidence>
<keyword evidence="8" id="KW-0784">Thiamine biosynthesis</keyword>
<feature type="transmembrane region" description="Helical" evidence="12">
    <location>
        <begin position="344"/>
        <end position="367"/>
    </location>
</feature>